<keyword evidence="1 2" id="KW-0175">Coiled coil</keyword>
<dbReference type="GO" id="GO:0000724">
    <property type="term" value="P:double-strand break repair via homologous recombination"/>
    <property type="evidence" value="ECO:0007669"/>
    <property type="project" value="TreeGrafter"/>
</dbReference>
<feature type="coiled-coil region" evidence="2">
    <location>
        <begin position="34"/>
        <end position="75"/>
    </location>
</feature>
<dbReference type="AlphaFoldDB" id="A0A409X3X0"/>
<feature type="non-terminal residue" evidence="4">
    <location>
        <position position="697"/>
    </location>
</feature>
<evidence type="ECO:0000256" key="3">
    <source>
        <dbReference type="SAM" id="MobiDB-lite"/>
    </source>
</evidence>
<feature type="non-terminal residue" evidence="4">
    <location>
        <position position="1"/>
    </location>
</feature>
<dbReference type="GO" id="GO:0005634">
    <property type="term" value="C:nucleus"/>
    <property type="evidence" value="ECO:0007669"/>
    <property type="project" value="TreeGrafter"/>
</dbReference>
<evidence type="ECO:0000256" key="2">
    <source>
        <dbReference type="SAM" id="Coils"/>
    </source>
</evidence>
<reference evidence="4 5" key="1">
    <citation type="journal article" date="2018" name="Evol. Lett.">
        <title>Horizontal gene cluster transfer increased hallucinogenic mushroom diversity.</title>
        <authorList>
            <person name="Reynolds H.T."/>
            <person name="Vijayakumar V."/>
            <person name="Gluck-Thaler E."/>
            <person name="Korotkin H.B."/>
            <person name="Matheny P.B."/>
            <person name="Slot J.C."/>
        </authorList>
    </citation>
    <scope>NUCLEOTIDE SEQUENCE [LARGE SCALE GENOMIC DNA]</scope>
    <source>
        <strain evidence="4 5">SRW20</strain>
    </source>
</reference>
<proteinExistence type="predicted"/>
<evidence type="ECO:0000313" key="5">
    <source>
        <dbReference type="Proteomes" id="UP000284706"/>
    </source>
</evidence>
<gene>
    <name evidence="4" type="ORF">CVT26_014762</name>
</gene>
<sequence>QLDTEYKRADAERDQLKKSSQAKFRKLFDKAKASDKLDEQTVKLQDDLTNLRESEKNRKEHIEALKNDIKKLRSELAKPPPEGLGTEEEVADENVSIFGFIVVLADEEPGSGLVLTTFFLSRKIRLERQGLESELAEVDSQRKYLITKKTEAEQTLKRAEAELAREQSADTQKLNRMEKWDVATFRAIQWVRAHKHLFRMEVFETPFMRVTVKDQRYVGAVEACFGAAQMKVCCFAFLEAVEGCRAFVCQCAEDADTLNKHINDDRVLGQDMRITVWYRAQNPNHLLPEPMDREEMRQLGFDGYALDYLEFPEGMRWFLTHNVNLHRTAISLRGVDIARATEMVGRPKDRHPGGAAFVSRDTMNVVSRSRYGMKALTNMTRDVGQPRNLTVPTIDPERKARIDQEIQEARMKIEQIEHDLVPIRAKLKELAEKDSVFEERYTANQKKKDAIKNEAKRRQSAKTKLGMSPFLKFCCLFVSSVELTLMSTFLLPRAETKQRTLHAEQNKPPVDEQRKKIKKLLMANAEQRLIYAKEYTDLVHAIIVEQERCTKVGLKCLQIAANREYLQELCDRKDQKYNEALAEFTKGLLNLFSLTINLDLPSFLSLVNDEFQRIKAESKEILQRSRDTVAAAPDDVKDEYTALESARMEWEKEAKEAQEQGLPPPDDAHIDQRRVEELEAELEQQQAELEMNLGTNP</sequence>
<name>A0A409X3X0_9AGAR</name>
<feature type="compositionally biased region" description="Basic and acidic residues" evidence="3">
    <location>
        <begin position="649"/>
        <end position="658"/>
    </location>
</feature>
<evidence type="ECO:0000256" key="1">
    <source>
        <dbReference type="ARBA" id="ARBA00023054"/>
    </source>
</evidence>
<dbReference type="GO" id="GO:0003697">
    <property type="term" value="F:single-stranded DNA binding"/>
    <property type="evidence" value="ECO:0007669"/>
    <property type="project" value="TreeGrafter"/>
</dbReference>
<dbReference type="InParanoid" id="A0A409X3X0"/>
<dbReference type="GO" id="GO:0030915">
    <property type="term" value="C:Smc5-Smc6 complex"/>
    <property type="evidence" value="ECO:0007669"/>
    <property type="project" value="TreeGrafter"/>
</dbReference>
<organism evidence="4 5">
    <name type="scientific">Gymnopilus dilepis</name>
    <dbReference type="NCBI Taxonomy" id="231916"/>
    <lineage>
        <taxon>Eukaryota</taxon>
        <taxon>Fungi</taxon>
        <taxon>Dikarya</taxon>
        <taxon>Basidiomycota</taxon>
        <taxon>Agaricomycotina</taxon>
        <taxon>Agaricomycetes</taxon>
        <taxon>Agaricomycetidae</taxon>
        <taxon>Agaricales</taxon>
        <taxon>Agaricineae</taxon>
        <taxon>Hymenogastraceae</taxon>
        <taxon>Gymnopilus</taxon>
    </lineage>
</organism>
<protein>
    <recommendedName>
        <fullName evidence="6">SMC hinge domain-containing protein</fullName>
    </recommendedName>
</protein>
<dbReference type="STRING" id="231916.A0A409X3X0"/>
<feature type="coiled-coil region" evidence="2">
    <location>
        <begin position="142"/>
        <end position="169"/>
    </location>
</feature>
<accession>A0A409X3X0</accession>
<dbReference type="OrthoDB" id="10254973at2759"/>
<dbReference type="PANTHER" id="PTHR45916:SF1">
    <property type="entry name" value="STRUCTURAL MAINTENANCE OF CHROMOSOMES PROTEIN 5"/>
    <property type="match status" value="1"/>
</dbReference>
<dbReference type="PANTHER" id="PTHR45916">
    <property type="entry name" value="STRUCTURAL MAINTENANCE OF CHROMOSOMES PROTEIN 5"/>
    <property type="match status" value="1"/>
</dbReference>
<dbReference type="EMBL" id="NHYE01004301">
    <property type="protein sequence ID" value="PPQ85444.1"/>
    <property type="molecule type" value="Genomic_DNA"/>
</dbReference>
<keyword evidence="5" id="KW-1185">Reference proteome</keyword>
<evidence type="ECO:0000313" key="4">
    <source>
        <dbReference type="EMBL" id="PPQ85444.1"/>
    </source>
</evidence>
<evidence type="ECO:0008006" key="6">
    <source>
        <dbReference type="Google" id="ProtNLM"/>
    </source>
</evidence>
<comment type="caution">
    <text evidence="4">The sequence shown here is derived from an EMBL/GenBank/DDBJ whole genome shotgun (WGS) entry which is preliminary data.</text>
</comment>
<feature type="region of interest" description="Disordered" evidence="3">
    <location>
        <begin position="649"/>
        <end position="671"/>
    </location>
</feature>
<dbReference type="Proteomes" id="UP000284706">
    <property type="component" value="Unassembled WGS sequence"/>
</dbReference>